<proteinExistence type="predicted"/>
<dbReference type="Proteomes" id="UP000681075">
    <property type="component" value="Unassembled WGS sequence"/>
</dbReference>
<evidence type="ECO:0000313" key="2">
    <source>
        <dbReference type="Proteomes" id="UP000681075"/>
    </source>
</evidence>
<gene>
    <name evidence="1" type="ORF">TMPK1_02610</name>
</gene>
<dbReference type="AlphaFoldDB" id="A0A8S8X723"/>
<comment type="caution">
    <text evidence="1">The sequence shown here is derived from an EMBL/GenBank/DDBJ whole genome shotgun (WGS) entry which is preliminary data.</text>
</comment>
<keyword evidence="2" id="KW-1185">Reference proteome</keyword>
<dbReference type="EMBL" id="BOPV01000001">
    <property type="protein sequence ID" value="GIL38024.1"/>
    <property type="molecule type" value="Genomic_DNA"/>
</dbReference>
<sequence>MLRGVALPALVELLKELYVDAAKAEFGDKATQSRISVATGLHRKDVRRLLEAAPAPDHAPKRVSMAARVMGVWLGRDDTVDEAGVPKPLPFAAPAGEPSFALLVESVSRDVRPRAVLDDWIARGLLVQQEDGLVALHESALAPGADLERMVWYFGRNLRDHVEASAANLRGTDTPRLDGAVFYDGLTPKSVSRLRKMADEVGARALARLNKEALAAATQDDGAADATQRITFGIYWFDASQASTDGDGE</sequence>
<protein>
    <submittedName>
        <fullName evidence="1">Uncharacterized protein</fullName>
    </submittedName>
</protein>
<name>A0A8S8X723_9PROT</name>
<reference evidence="1" key="1">
    <citation type="submission" date="2021-02" db="EMBL/GenBank/DDBJ databases">
        <title>Genome sequence of Rhodospirillales sp. strain TMPK1 isolated from soil.</title>
        <authorList>
            <person name="Nakai R."/>
            <person name="Kusada H."/>
            <person name="Tamaki H."/>
        </authorList>
    </citation>
    <scope>NUCLEOTIDE SEQUENCE</scope>
    <source>
        <strain evidence="1">TMPK1</strain>
    </source>
</reference>
<dbReference type="InterPro" id="IPR045445">
    <property type="entry name" value="DUF6502"/>
</dbReference>
<evidence type="ECO:0000313" key="1">
    <source>
        <dbReference type="EMBL" id="GIL38024.1"/>
    </source>
</evidence>
<accession>A0A8S8X723</accession>
<dbReference type="Pfam" id="PF20112">
    <property type="entry name" value="DUF6502"/>
    <property type="match status" value="1"/>
</dbReference>
<organism evidence="1 2">
    <name type="scientific">Roseiterribacter gracilis</name>
    <dbReference type="NCBI Taxonomy" id="2812848"/>
    <lineage>
        <taxon>Bacteria</taxon>
        <taxon>Pseudomonadati</taxon>
        <taxon>Pseudomonadota</taxon>
        <taxon>Alphaproteobacteria</taxon>
        <taxon>Rhodospirillales</taxon>
        <taxon>Roseiterribacteraceae</taxon>
        <taxon>Roseiterribacter</taxon>
    </lineage>
</organism>